<comment type="caution">
    <text evidence="2">The sequence shown here is derived from an EMBL/GenBank/DDBJ whole genome shotgun (WGS) entry which is preliminary data.</text>
</comment>
<protein>
    <submittedName>
        <fullName evidence="2">Uncharacterized protein</fullName>
    </submittedName>
</protein>
<dbReference type="EMBL" id="PDCK01000039">
    <property type="protein sequence ID" value="PRQ59390.1"/>
    <property type="molecule type" value="Genomic_DNA"/>
</dbReference>
<dbReference type="Gramene" id="PRQ59390">
    <property type="protein sequence ID" value="PRQ59390"/>
    <property type="gene ID" value="RchiOBHm_Chr1g0369671"/>
</dbReference>
<keyword evidence="1" id="KW-1133">Transmembrane helix</keyword>
<organism evidence="2 3">
    <name type="scientific">Rosa chinensis</name>
    <name type="common">China rose</name>
    <dbReference type="NCBI Taxonomy" id="74649"/>
    <lineage>
        <taxon>Eukaryota</taxon>
        <taxon>Viridiplantae</taxon>
        <taxon>Streptophyta</taxon>
        <taxon>Embryophyta</taxon>
        <taxon>Tracheophyta</taxon>
        <taxon>Spermatophyta</taxon>
        <taxon>Magnoliopsida</taxon>
        <taxon>eudicotyledons</taxon>
        <taxon>Gunneridae</taxon>
        <taxon>Pentapetalae</taxon>
        <taxon>rosids</taxon>
        <taxon>fabids</taxon>
        <taxon>Rosales</taxon>
        <taxon>Rosaceae</taxon>
        <taxon>Rosoideae</taxon>
        <taxon>Rosoideae incertae sedis</taxon>
        <taxon>Rosa</taxon>
    </lineage>
</organism>
<keyword evidence="3" id="KW-1185">Reference proteome</keyword>
<gene>
    <name evidence="2" type="ORF">RchiOBHm_Chr1g0369671</name>
</gene>
<dbReference type="Proteomes" id="UP000238479">
    <property type="component" value="Chromosome 1"/>
</dbReference>
<name>A0A2P6SL50_ROSCH</name>
<proteinExistence type="predicted"/>
<evidence type="ECO:0000313" key="2">
    <source>
        <dbReference type="EMBL" id="PRQ59390.1"/>
    </source>
</evidence>
<feature type="transmembrane region" description="Helical" evidence="1">
    <location>
        <begin position="39"/>
        <end position="58"/>
    </location>
</feature>
<reference evidence="2 3" key="1">
    <citation type="journal article" date="2018" name="Nat. Genet.">
        <title>The Rosa genome provides new insights in the design of modern roses.</title>
        <authorList>
            <person name="Bendahmane M."/>
        </authorList>
    </citation>
    <scope>NUCLEOTIDE SEQUENCE [LARGE SCALE GENOMIC DNA]</scope>
    <source>
        <strain evidence="3">cv. Old Blush</strain>
    </source>
</reference>
<sequence length="61" mass="7021">MQAVGIGAADDSGEGEAVLQLLMGWRRRRTIWWVGRREFFFFFFFNFDGLLGGSRHIIGPQ</sequence>
<dbReference type="AlphaFoldDB" id="A0A2P6SL50"/>
<evidence type="ECO:0000256" key="1">
    <source>
        <dbReference type="SAM" id="Phobius"/>
    </source>
</evidence>
<evidence type="ECO:0000313" key="3">
    <source>
        <dbReference type="Proteomes" id="UP000238479"/>
    </source>
</evidence>
<accession>A0A2P6SL50</accession>
<keyword evidence="1" id="KW-0472">Membrane</keyword>
<keyword evidence="1" id="KW-0812">Transmembrane</keyword>